<evidence type="ECO:0000256" key="1">
    <source>
        <dbReference type="ARBA" id="ARBA00008668"/>
    </source>
</evidence>
<dbReference type="PANTHER" id="PTHR45648">
    <property type="entry name" value="GDSL LIPASE/ACYLHYDROLASE FAMILY PROTEIN (AFU_ORTHOLOGUE AFUA_4G14700)"/>
    <property type="match status" value="1"/>
</dbReference>
<keyword evidence="2" id="KW-0378">Hydrolase</keyword>
<proteinExistence type="inferred from homology"/>
<reference evidence="4" key="1">
    <citation type="submission" date="2021-01" db="EMBL/GenBank/DDBJ databases">
        <authorList>
            <person name="Corre E."/>
            <person name="Pelletier E."/>
            <person name="Niang G."/>
            <person name="Scheremetjew M."/>
            <person name="Finn R."/>
            <person name="Kale V."/>
            <person name="Holt S."/>
            <person name="Cochrane G."/>
            <person name="Meng A."/>
            <person name="Brown T."/>
            <person name="Cohen L."/>
        </authorList>
    </citation>
    <scope>NUCLEOTIDE SEQUENCE</scope>
    <source>
        <strain evidence="4">SAG 11-49</strain>
    </source>
</reference>
<dbReference type="PANTHER" id="PTHR45648:SF22">
    <property type="entry name" value="GDSL LIPASE_ACYLHYDROLASE FAMILY PROTEIN (AFU_ORTHOLOGUE AFUA_4G14700)"/>
    <property type="match status" value="1"/>
</dbReference>
<dbReference type="Pfam" id="PF00657">
    <property type="entry name" value="Lipase_GDSL"/>
    <property type="match status" value="1"/>
</dbReference>
<sequence>MAGFRRGLVHLGWLAVLAAFSYVEAGPSKQAAMLVFGDSLSDVGNTFAATGGLVPSAKAGYWSARFTNSPGTWVDYISKSMLISSVASNRSGHNFAYGGATACAYPDSRRAMFPNAAQQYAAYKARRSEPIWWRTLKDKYAERFIVLWVGHNDFIEAVEGGALQTADDAVAFVERTVTCIVELVMQMVRDREPTIVVATLADLSYTPFGIETGQAEVLQVLVHAVNDNLAQTIEKLKPLAAPNTTLAVWDLGKATTDLLGNATRRAQLGFRFNDSCLQYKAGDSPLAGSTPIRNCTKPNDRPFYDLVHPSAKLHQEIAKTGQELFTQLGVAKPASSATGRKLREAMRAYRLSARSLAQASSKQRTLAQGAH</sequence>
<feature type="signal peptide" evidence="3">
    <location>
        <begin position="1"/>
        <end position="25"/>
    </location>
</feature>
<name>A0A7S0X0R1_9CHLO</name>
<dbReference type="GO" id="GO:0016788">
    <property type="term" value="F:hydrolase activity, acting on ester bonds"/>
    <property type="evidence" value="ECO:0007669"/>
    <property type="project" value="InterPro"/>
</dbReference>
<dbReference type="AlphaFoldDB" id="A0A7S0X0R1"/>
<protein>
    <submittedName>
        <fullName evidence="4">Uncharacterized protein</fullName>
    </submittedName>
</protein>
<dbReference type="SUPFAM" id="SSF52266">
    <property type="entry name" value="SGNH hydrolase"/>
    <property type="match status" value="1"/>
</dbReference>
<evidence type="ECO:0000256" key="3">
    <source>
        <dbReference type="SAM" id="SignalP"/>
    </source>
</evidence>
<evidence type="ECO:0000313" key="4">
    <source>
        <dbReference type="EMBL" id="CAD8695628.1"/>
    </source>
</evidence>
<dbReference type="InterPro" id="IPR051058">
    <property type="entry name" value="GDSL_Est/Lipase"/>
</dbReference>
<dbReference type="Gene3D" id="3.40.50.1110">
    <property type="entry name" value="SGNH hydrolase"/>
    <property type="match status" value="1"/>
</dbReference>
<feature type="chain" id="PRO_5031024188" evidence="3">
    <location>
        <begin position="26"/>
        <end position="371"/>
    </location>
</feature>
<organism evidence="4">
    <name type="scientific">Chlamydomonas leiostraca</name>
    <dbReference type="NCBI Taxonomy" id="1034604"/>
    <lineage>
        <taxon>Eukaryota</taxon>
        <taxon>Viridiplantae</taxon>
        <taxon>Chlorophyta</taxon>
        <taxon>core chlorophytes</taxon>
        <taxon>Chlorophyceae</taxon>
        <taxon>CS clade</taxon>
        <taxon>Chlamydomonadales</taxon>
        <taxon>Chlamydomonadaceae</taxon>
        <taxon>Chlamydomonas</taxon>
    </lineage>
</organism>
<gene>
    <name evidence="4" type="ORF">CLEI1391_LOCUS19814</name>
</gene>
<dbReference type="InterPro" id="IPR001087">
    <property type="entry name" value="GDSL"/>
</dbReference>
<dbReference type="EMBL" id="HBFB01035274">
    <property type="protein sequence ID" value="CAD8695628.1"/>
    <property type="molecule type" value="Transcribed_RNA"/>
</dbReference>
<dbReference type="InterPro" id="IPR036514">
    <property type="entry name" value="SGNH_hydro_sf"/>
</dbReference>
<keyword evidence="3" id="KW-0732">Signal</keyword>
<accession>A0A7S0X0R1</accession>
<evidence type="ECO:0000256" key="2">
    <source>
        <dbReference type="ARBA" id="ARBA00022801"/>
    </source>
</evidence>
<comment type="similarity">
    <text evidence="1">Belongs to the 'GDSL' lipolytic enzyme family.</text>
</comment>